<protein>
    <submittedName>
        <fullName evidence="1">Uncharacterized protein</fullName>
    </submittedName>
</protein>
<reference evidence="1 2" key="1">
    <citation type="submission" date="2019-03" db="EMBL/GenBank/DDBJ databases">
        <title>Genomic Encyclopedia of Type Strains, Phase IV (KMG-IV): sequencing the most valuable type-strain genomes for metagenomic binning, comparative biology and taxonomic classification.</title>
        <authorList>
            <person name="Goeker M."/>
        </authorList>
    </citation>
    <scope>NUCLEOTIDE SEQUENCE [LARGE SCALE GENOMIC DNA]</scope>
    <source>
        <strain evidence="1 2">DSM 24979</strain>
    </source>
</reference>
<dbReference type="Proteomes" id="UP000295658">
    <property type="component" value="Unassembled WGS sequence"/>
</dbReference>
<evidence type="ECO:0000313" key="2">
    <source>
        <dbReference type="Proteomes" id="UP000295658"/>
    </source>
</evidence>
<organism evidence="1 2">
    <name type="scientific">Thermolongibacillus altinsuensis</name>
    <dbReference type="NCBI Taxonomy" id="575256"/>
    <lineage>
        <taxon>Bacteria</taxon>
        <taxon>Bacillati</taxon>
        <taxon>Bacillota</taxon>
        <taxon>Bacilli</taxon>
        <taxon>Bacillales</taxon>
        <taxon>Anoxybacillaceae</taxon>
        <taxon>Thermolongibacillus</taxon>
    </lineage>
</organism>
<name>A0A4R1QJ39_9BACL</name>
<dbReference type="RefSeq" id="WP_132947436.1">
    <property type="nucleotide sequence ID" value="NZ_SLUL01000002.1"/>
</dbReference>
<accession>A0A4R1QJ39</accession>
<sequence>MIISIYPNERQLVNAFMEYTFAHQIPLTNGETRKLFIWGNEIWLPDGKSGNRSGILDLIGTDENGEVWLIEAKLCSNPELNENIWREQLDPYRLSLSKRSEDEIVMGARRYLIKANADSVFPPFINDRVEGLYDGFKQWCAHWGFSEEKAKWLYDCTIQNIMKGNVIACVLADILDERVWEKRESTFAHGGFAYIAFQPSEMMVLFDSREPMIKTQDANFSRGTWDELVKKKKEVKPTPDTLELYLSKDVIDTYSRIRDFLLELGWDKSYRSNQKAFIIDLPTKYGADIRIHIGWVDADGSMDIHYRTVHNFGLKFNIDFRHFKRDPTKKELCYRLAKRLAMEARYNGRGTAKVLNQRDLTDDEFEKWDGEMYRMVDKYNRDYIGREEEAKDLEAVFQFLKDIVMKREV</sequence>
<proteinExistence type="predicted"/>
<comment type="caution">
    <text evidence="1">The sequence shown here is derived from an EMBL/GenBank/DDBJ whole genome shotgun (WGS) entry which is preliminary data.</text>
</comment>
<dbReference type="OrthoDB" id="2986371at2"/>
<evidence type="ECO:0000313" key="1">
    <source>
        <dbReference type="EMBL" id="TCL52843.1"/>
    </source>
</evidence>
<keyword evidence="2" id="KW-1185">Reference proteome</keyword>
<gene>
    <name evidence="1" type="ORF">EDD69_102250</name>
</gene>
<dbReference type="AlphaFoldDB" id="A0A4R1QJ39"/>
<dbReference type="EMBL" id="SLUL01000002">
    <property type="protein sequence ID" value="TCL52843.1"/>
    <property type="molecule type" value="Genomic_DNA"/>
</dbReference>